<keyword evidence="3" id="KW-0902">Two-component regulatory system</keyword>
<dbReference type="NCBIfam" id="NF047322">
    <property type="entry name" value="HK_morpho_MacS"/>
    <property type="match status" value="1"/>
</dbReference>
<dbReference type="Proteomes" id="UP000619788">
    <property type="component" value="Unassembled WGS sequence"/>
</dbReference>
<dbReference type="InterPro" id="IPR050482">
    <property type="entry name" value="Sensor_HK_TwoCompSys"/>
</dbReference>
<dbReference type="SUPFAM" id="SSF55874">
    <property type="entry name" value="ATPase domain of HSP90 chaperone/DNA topoisomerase II/histidine kinase"/>
    <property type="match status" value="1"/>
</dbReference>
<dbReference type="Pfam" id="PF19354">
    <property type="entry name" value="DUF5931"/>
    <property type="match status" value="1"/>
</dbReference>
<evidence type="ECO:0000259" key="5">
    <source>
        <dbReference type="SMART" id="SM00387"/>
    </source>
</evidence>
<dbReference type="Pfam" id="PF02518">
    <property type="entry name" value="HATPase_c"/>
    <property type="match status" value="1"/>
</dbReference>
<feature type="transmembrane region" description="Helical" evidence="4">
    <location>
        <begin position="38"/>
        <end position="60"/>
    </location>
</feature>
<keyword evidence="4" id="KW-0472">Membrane</keyword>
<dbReference type="SMART" id="SM00387">
    <property type="entry name" value="HATPase_c"/>
    <property type="match status" value="1"/>
</dbReference>
<feature type="transmembrane region" description="Helical" evidence="4">
    <location>
        <begin position="67"/>
        <end position="86"/>
    </location>
</feature>
<accession>A0A8J3SLA9</accession>
<dbReference type="PANTHER" id="PTHR24421:SF61">
    <property type="entry name" value="OXYGEN SENSOR HISTIDINE KINASE NREB"/>
    <property type="match status" value="1"/>
</dbReference>
<proteinExistence type="predicted"/>
<keyword evidence="2 6" id="KW-0418">Kinase</keyword>
<evidence type="ECO:0000256" key="1">
    <source>
        <dbReference type="ARBA" id="ARBA00022679"/>
    </source>
</evidence>
<reference evidence="6 7" key="1">
    <citation type="submission" date="2021-01" db="EMBL/GenBank/DDBJ databases">
        <title>Whole genome shotgun sequence of Planobispora siamensis NBRC 107568.</title>
        <authorList>
            <person name="Komaki H."/>
            <person name="Tamura T."/>
        </authorList>
    </citation>
    <scope>NUCLEOTIDE SEQUENCE [LARGE SCALE GENOMIC DNA]</scope>
    <source>
        <strain evidence="6 7">NBRC 107568</strain>
    </source>
</reference>
<keyword evidence="1" id="KW-0808">Transferase</keyword>
<dbReference type="AlphaFoldDB" id="A0A8J3SLA9"/>
<name>A0A8J3SLA9_9ACTN</name>
<dbReference type="InterPro" id="IPR036890">
    <property type="entry name" value="HATPase_C_sf"/>
</dbReference>
<protein>
    <submittedName>
        <fullName evidence="6">Histidine kinase</fullName>
    </submittedName>
</protein>
<dbReference type="InterPro" id="IPR045975">
    <property type="entry name" value="DUF5931"/>
</dbReference>
<dbReference type="InterPro" id="IPR003594">
    <property type="entry name" value="HATPase_dom"/>
</dbReference>
<evidence type="ECO:0000256" key="2">
    <source>
        <dbReference type="ARBA" id="ARBA00022777"/>
    </source>
</evidence>
<dbReference type="CDD" id="cd16917">
    <property type="entry name" value="HATPase_UhpB-NarQ-NarX-like"/>
    <property type="match status" value="1"/>
</dbReference>
<gene>
    <name evidence="6" type="ORF">Psi01_71510</name>
</gene>
<evidence type="ECO:0000313" key="6">
    <source>
        <dbReference type="EMBL" id="GIH96521.1"/>
    </source>
</evidence>
<evidence type="ECO:0000313" key="7">
    <source>
        <dbReference type="Proteomes" id="UP000619788"/>
    </source>
</evidence>
<sequence>MVTAVEGSFWRTVAVFRAASLAYALVVFLRAGGYADPAVGWLVLGVMALWTVATVFAYSIEEFRGRPLLAADMLVTVGCLLATPAVQGGYQEDSLPITATWMGGAVLAWGVYGGRRAGAVAAAIVSLADLWTRGAGGMEFEKLPINGTVLLFLAGVLVGHVARLARKAEARMQEAIELEAAGRERERLARGIHDSVLQVLALVQRRGQEVGGEAAELGRLAGEQEAALRELVSLRPGTPAEGSADLRVLLQRYGSGSVTVSVPGTPLTLPAAVAAELAAAVGAALDNVARHCGERAPAWVFAESDDGIVTVTVRDEGPGIPEGRLEQAAATGRLGMAQSIRGRVEDLGGTVTVVSAPGRGTEIEMSVPQPC</sequence>
<dbReference type="PANTHER" id="PTHR24421">
    <property type="entry name" value="NITRATE/NITRITE SENSOR PROTEIN NARX-RELATED"/>
    <property type="match status" value="1"/>
</dbReference>
<keyword evidence="4" id="KW-0812">Transmembrane</keyword>
<evidence type="ECO:0000256" key="3">
    <source>
        <dbReference type="ARBA" id="ARBA00023012"/>
    </source>
</evidence>
<feature type="domain" description="Histidine kinase/HSP90-like ATPase" evidence="5">
    <location>
        <begin position="272"/>
        <end position="371"/>
    </location>
</feature>
<dbReference type="GO" id="GO:0016301">
    <property type="term" value="F:kinase activity"/>
    <property type="evidence" value="ECO:0007669"/>
    <property type="project" value="UniProtKB-KW"/>
</dbReference>
<dbReference type="GO" id="GO:0000160">
    <property type="term" value="P:phosphorelay signal transduction system"/>
    <property type="evidence" value="ECO:0007669"/>
    <property type="project" value="UniProtKB-KW"/>
</dbReference>
<dbReference type="Gene3D" id="3.30.565.10">
    <property type="entry name" value="Histidine kinase-like ATPase, C-terminal domain"/>
    <property type="match status" value="1"/>
</dbReference>
<feature type="transmembrane region" description="Helical" evidence="4">
    <location>
        <begin position="12"/>
        <end position="32"/>
    </location>
</feature>
<evidence type="ECO:0000256" key="4">
    <source>
        <dbReference type="SAM" id="Phobius"/>
    </source>
</evidence>
<organism evidence="6 7">
    <name type="scientific">Planobispora siamensis</name>
    <dbReference type="NCBI Taxonomy" id="936338"/>
    <lineage>
        <taxon>Bacteria</taxon>
        <taxon>Bacillati</taxon>
        <taxon>Actinomycetota</taxon>
        <taxon>Actinomycetes</taxon>
        <taxon>Streptosporangiales</taxon>
        <taxon>Streptosporangiaceae</taxon>
        <taxon>Planobispora</taxon>
    </lineage>
</organism>
<feature type="transmembrane region" description="Helical" evidence="4">
    <location>
        <begin position="143"/>
        <end position="162"/>
    </location>
</feature>
<dbReference type="EMBL" id="BOOJ01000066">
    <property type="protein sequence ID" value="GIH96521.1"/>
    <property type="molecule type" value="Genomic_DNA"/>
</dbReference>
<keyword evidence="7" id="KW-1185">Reference proteome</keyword>
<keyword evidence="4" id="KW-1133">Transmembrane helix</keyword>
<comment type="caution">
    <text evidence="6">The sequence shown here is derived from an EMBL/GenBank/DDBJ whole genome shotgun (WGS) entry which is preliminary data.</text>
</comment>